<evidence type="ECO:0000313" key="1">
    <source>
        <dbReference type="EMBL" id="STX55783.1"/>
    </source>
</evidence>
<organism evidence="1 2">
    <name type="scientific">Legionella beliardensis</name>
    <dbReference type="NCBI Taxonomy" id="91822"/>
    <lineage>
        <taxon>Bacteria</taxon>
        <taxon>Pseudomonadati</taxon>
        <taxon>Pseudomonadota</taxon>
        <taxon>Gammaproteobacteria</taxon>
        <taxon>Legionellales</taxon>
        <taxon>Legionellaceae</taxon>
        <taxon>Legionella</taxon>
    </lineage>
</organism>
<name>A0A378JSZ0_9GAMM</name>
<dbReference type="AlphaFoldDB" id="A0A378JSZ0"/>
<reference evidence="1 2" key="1">
    <citation type="submission" date="2018-06" db="EMBL/GenBank/DDBJ databases">
        <authorList>
            <consortium name="Pathogen Informatics"/>
            <person name="Doyle S."/>
        </authorList>
    </citation>
    <scope>NUCLEOTIDE SEQUENCE [LARGE SCALE GENOMIC DNA]</scope>
    <source>
        <strain evidence="1 2">NCTC13315</strain>
    </source>
</reference>
<dbReference type="RefSeq" id="WP_115304384.1">
    <property type="nucleotide sequence ID" value="NZ_CAAAHO010000016.1"/>
</dbReference>
<protein>
    <submittedName>
        <fullName evidence="1">Uncharacterized protein</fullName>
    </submittedName>
</protein>
<dbReference type="EMBL" id="UGNV01000006">
    <property type="protein sequence ID" value="STX55783.1"/>
    <property type="molecule type" value="Genomic_DNA"/>
</dbReference>
<keyword evidence="2" id="KW-1185">Reference proteome</keyword>
<proteinExistence type="predicted"/>
<gene>
    <name evidence="1" type="ORF">NCTC13315_03153</name>
</gene>
<accession>A0A378JSZ0</accession>
<dbReference type="Proteomes" id="UP000254968">
    <property type="component" value="Unassembled WGS sequence"/>
</dbReference>
<evidence type="ECO:0000313" key="2">
    <source>
        <dbReference type="Proteomes" id="UP000254968"/>
    </source>
</evidence>
<sequence>MFGKKELTFNFDAQAMRIATAKAVIETKLSKEFKLHPALLALNPLKNKLDEEKNPNKKEAAKKMICAMESAILFQLASLQGLGNIHEISPHHISTLIYLQEYKEKPNFKQEFDAAVALARPILDEQSGWKKAIDYIANIILKLDIFSKEPSKKHFSFFAPPNRFEAEIEKVEEEIELKLNT</sequence>